<evidence type="ECO:0000313" key="1">
    <source>
        <dbReference type="EMBL" id="MFD1052350.1"/>
    </source>
</evidence>
<proteinExistence type="predicted"/>
<sequence length="178" mass="19115">LADGGRALVGLAGTITNYYRTAIEPFWPQLAKQVHTDRAERAWALLDEGIDGVFNSIHPQLRWTDPVLELQGDHVCGDLKLDGRGLRLVPSFFCHKAPTVLADPELPPVLVYPISRSALHAQAVGELGALLGSTRARILHAVARGCTTTELGVQAGISPASASYHASILRDSGLVHTR</sequence>
<protein>
    <submittedName>
        <fullName evidence="1">ArsR/SmtB family transcription factor</fullName>
    </submittedName>
</protein>
<feature type="non-terminal residue" evidence="1">
    <location>
        <position position="178"/>
    </location>
</feature>
<comment type="caution">
    <text evidence="1">The sequence shown here is derived from an EMBL/GenBank/DDBJ whole genome shotgun (WGS) entry which is preliminary data.</text>
</comment>
<evidence type="ECO:0000313" key="2">
    <source>
        <dbReference type="Proteomes" id="UP001597045"/>
    </source>
</evidence>
<dbReference type="EMBL" id="JBHTIS010004346">
    <property type="protein sequence ID" value="MFD1052350.1"/>
    <property type="molecule type" value="Genomic_DNA"/>
</dbReference>
<name>A0ABW3MP34_9PSEU</name>
<dbReference type="Proteomes" id="UP001597045">
    <property type="component" value="Unassembled WGS sequence"/>
</dbReference>
<dbReference type="InterPro" id="IPR036388">
    <property type="entry name" value="WH-like_DNA-bd_sf"/>
</dbReference>
<dbReference type="Gene3D" id="1.10.10.10">
    <property type="entry name" value="Winged helix-like DNA-binding domain superfamily/Winged helix DNA-binding domain"/>
    <property type="match status" value="1"/>
</dbReference>
<dbReference type="InterPro" id="IPR011991">
    <property type="entry name" value="ArsR-like_HTH"/>
</dbReference>
<reference evidence="2" key="1">
    <citation type="journal article" date="2019" name="Int. J. Syst. Evol. Microbiol.">
        <title>The Global Catalogue of Microorganisms (GCM) 10K type strain sequencing project: providing services to taxonomists for standard genome sequencing and annotation.</title>
        <authorList>
            <consortium name="The Broad Institute Genomics Platform"/>
            <consortium name="The Broad Institute Genome Sequencing Center for Infectious Disease"/>
            <person name="Wu L."/>
            <person name="Ma J."/>
        </authorList>
    </citation>
    <scope>NUCLEOTIDE SEQUENCE [LARGE SCALE GENOMIC DNA]</scope>
    <source>
        <strain evidence="2">JCM 31486</strain>
    </source>
</reference>
<gene>
    <name evidence="1" type="ORF">ACFQ1S_45610</name>
</gene>
<organism evidence="1 2">
    <name type="scientific">Kibdelosporangium lantanae</name>
    <dbReference type="NCBI Taxonomy" id="1497396"/>
    <lineage>
        <taxon>Bacteria</taxon>
        <taxon>Bacillati</taxon>
        <taxon>Actinomycetota</taxon>
        <taxon>Actinomycetes</taxon>
        <taxon>Pseudonocardiales</taxon>
        <taxon>Pseudonocardiaceae</taxon>
        <taxon>Kibdelosporangium</taxon>
    </lineage>
</organism>
<accession>A0ABW3MP34</accession>
<dbReference type="Pfam" id="PF12840">
    <property type="entry name" value="HTH_20"/>
    <property type="match status" value="1"/>
</dbReference>
<dbReference type="InterPro" id="IPR036390">
    <property type="entry name" value="WH_DNA-bd_sf"/>
</dbReference>
<dbReference type="CDD" id="cd00090">
    <property type="entry name" value="HTH_ARSR"/>
    <property type="match status" value="1"/>
</dbReference>
<dbReference type="SUPFAM" id="SSF46785">
    <property type="entry name" value="Winged helix' DNA-binding domain"/>
    <property type="match status" value="1"/>
</dbReference>
<feature type="non-terminal residue" evidence="1">
    <location>
        <position position="1"/>
    </location>
</feature>
<keyword evidence="2" id="KW-1185">Reference proteome</keyword>